<dbReference type="Proteomes" id="UP000481643">
    <property type="component" value="Unassembled WGS sequence"/>
</dbReference>
<protein>
    <submittedName>
        <fullName evidence="2">Uncharacterized protein</fullName>
    </submittedName>
</protein>
<accession>A0A6L3YB29</accession>
<evidence type="ECO:0000313" key="3">
    <source>
        <dbReference type="Proteomes" id="UP000481643"/>
    </source>
</evidence>
<evidence type="ECO:0000313" key="2">
    <source>
        <dbReference type="EMBL" id="KAB2680068.1"/>
    </source>
</evidence>
<proteinExistence type="predicted"/>
<keyword evidence="1" id="KW-0732">Signal</keyword>
<dbReference type="AlphaFoldDB" id="A0A6L3YB29"/>
<organism evidence="2 3">
    <name type="scientific">Brucella tritici</name>
    <dbReference type="NCBI Taxonomy" id="94626"/>
    <lineage>
        <taxon>Bacteria</taxon>
        <taxon>Pseudomonadati</taxon>
        <taxon>Pseudomonadota</taxon>
        <taxon>Alphaproteobacteria</taxon>
        <taxon>Hyphomicrobiales</taxon>
        <taxon>Brucellaceae</taxon>
        <taxon>Brucella/Ochrobactrum group</taxon>
        <taxon>Brucella</taxon>
    </lineage>
</organism>
<dbReference type="EMBL" id="WBVX01000029">
    <property type="protein sequence ID" value="KAB2680068.1"/>
    <property type="molecule type" value="Genomic_DNA"/>
</dbReference>
<name>A0A6L3YB29_9HYPH</name>
<sequence>MLKGILFSFILPVMCFFGGAQTLAADISVDECVGDCLVHIWANQEWPDLFTCALIGKSRFSEMESWCKRTVVNHETSMAVLELL</sequence>
<reference evidence="2 3" key="1">
    <citation type="submission" date="2019-09" db="EMBL/GenBank/DDBJ databases">
        <title>Taxonomic organization of the family Brucellaceae based on a phylogenomic approach.</title>
        <authorList>
            <person name="Leclercq S."/>
            <person name="Cloeckaert A."/>
            <person name="Zygmunt M.S."/>
        </authorList>
    </citation>
    <scope>NUCLEOTIDE SEQUENCE [LARGE SCALE GENOMIC DNA]</scope>
    <source>
        <strain evidence="2 3">WS1830</strain>
    </source>
</reference>
<feature type="chain" id="PRO_5026787584" evidence="1">
    <location>
        <begin position="25"/>
        <end position="84"/>
    </location>
</feature>
<gene>
    <name evidence="2" type="ORF">F9L08_21965</name>
</gene>
<evidence type="ECO:0000256" key="1">
    <source>
        <dbReference type="SAM" id="SignalP"/>
    </source>
</evidence>
<comment type="caution">
    <text evidence="2">The sequence shown here is derived from an EMBL/GenBank/DDBJ whole genome shotgun (WGS) entry which is preliminary data.</text>
</comment>
<feature type="signal peptide" evidence="1">
    <location>
        <begin position="1"/>
        <end position="24"/>
    </location>
</feature>
<dbReference type="RefSeq" id="WP_151652986.1">
    <property type="nucleotide sequence ID" value="NZ_WBVX01000029.1"/>
</dbReference>